<protein>
    <submittedName>
        <fullName evidence="2">Selenocysteine lyase/Cysteine desulfurase</fullName>
    </submittedName>
</protein>
<organism evidence="2 3">
    <name type="scientific">Mycolicibacterium fluoranthenivorans</name>
    <dbReference type="NCBI Taxonomy" id="258505"/>
    <lineage>
        <taxon>Bacteria</taxon>
        <taxon>Bacillati</taxon>
        <taxon>Actinomycetota</taxon>
        <taxon>Actinomycetes</taxon>
        <taxon>Mycobacteriales</taxon>
        <taxon>Mycobacteriaceae</taxon>
        <taxon>Mycolicibacterium</taxon>
    </lineage>
</organism>
<evidence type="ECO:0000259" key="1">
    <source>
        <dbReference type="Pfam" id="PF00266"/>
    </source>
</evidence>
<gene>
    <name evidence="2" type="ORF">SAMN02799620_01995</name>
</gene>
<dbReference type="STRING" id="1502745.SAMN02799620_01995"/>
<accession>A0A1G4W163</accession>
<dbReference type="GO" id="GO:0016829">
    <property type="term" value="F:lyase activity"/>
    <property type="evidence" value="ECO:0007669"/>
    <property type="project" value="UniProtKB-KW"/>
</dbReference>
<dbReference type="InterPro" id="IPR015424">
    <property type="entry name" value="PyrdxlP-dep_Trfase"/>
</dbReference>
<dbReference type="SUPFAM" id="SSF53383">
    <property type="entry name" value="PLP-dependent transferases"/>
    <property type="match status" value="1"/>
</dbReference>
<proteinExistence type="predicted"/>
<name>A0A1G4W163_9MYCO</name>
<dbReference type="InterPro" id="IPR015421">
    <property type="entry name" value="PyrdxlP-dep_Trfase_major"/>
</dbReference>
<feature type="domain" description="Aminotransferase class V" evidence="1">
    <location>
        <begin position="56"/>
        <end position="339"/>
    </location>
</feature>
<evidence type="ECO:0000313" key="2">
    <source>
        <dbReference type="EMBL" id="SCX15086.1"/>
    </source>
</evidence>
<dbReference type="Pfam" id="PF00266">
    <property type="entry name" value="Aminotran_5"/>
    <property type="match status" value="1"/>
</dbReference>
<dbReference type="Proteomes" id="UP000199707">
    <property type="component" value="Unassembled WGS sequence"/>
</dbReference>
<dbReference type="InterPro" id="IPR015422">
    <property type="entry name" value="PyrdxlP-dep_Trfase_small"/>
</dbReference>
<evidence type="ECO:0000313" key="3">
    <source>
        <dbReference type="Proteomes" id="UP000199707"/>
    </source>
</evidence>
<dbReference type="Gene3D" id="3.40.640.10">
    <property type="entry name" value="Type I PLP-dependent aspartate aminotransferase-like (Major domain)"/>
    <property type="match status" value="1"/>
</dbReference>
<dbReference type="RefSeq" id="WP_235632794.1">
    <property type="nucleotide sequence ID" value="NZ_FMUB01000004.1"/>
</dbReference>
<reference evidence="3" key="1">
    <citation type="submission" date="2016-10" db="EMBL/GenBank/DDBJ databases">
        <authorList>
            <person name="Varghese N."/>
            <person name="Submissions S."/>
        </authorList>
    </citation>
    <scope>NUCLEOTIDE SEQUENCE [LARGE SCALE GENOMIC DNA]</scope>
    <source>
        <strain evidence="3">UNC267MFSha1.1M11</strain>
    </source>
</reference>
<dbReference type="InterPro" id="IPR000192">
    <property type="entry name" value="Aminotrans_V_dom"/>
</dbReference>
<keyword evidence="2" id="KW-0456">Lyase</keyword>
<dbReference type="Gene3D" id="3.90.1150.10">
    <property type="entry name" value="Aspartate Aminotransferase, domain 1"/>
    <property type="match status" value="1"/>
</dbReference>
<sequence>MWKSDGILDDYLRQFDEPAGYLDFARVGPPSRAVRDTTTELLQRVATAGVGTVDDLMRQENRAKAAVARLTGTDVGHVVLVPNTSLGLFQTAFHAPAGSEVLISPSEFPANTYPWRRAEQAGRLAVRQMDSGPATPELVAGSLTPSTSLVALSAVDFRTGYRADLAALRDVVGDRLLVIDGIQGFGITDEPWDVADVLVVGGQKWLRAGWGTGFAVLSDRALDIMEPILSGWTGARDADVFDDTVHPPEPTAAGWAITHLSPVTSGAFAAALELVEQTGVSAIAARIAERVTALEQMLRSLGAQIVSETQRRAGILAFTMPGHPAPDVGAALSAAGIAATIRREHVRLSPHASTPPQTVALLQSALKSLGGT</sequence>
<dbReference type="EMBL" id="FMUB01000004">
    <property type="protein sequence ID" value="SCX15086.1"/>
    <property type="molecule type" value="Genomic_DNA"/>
</dbReference>
<dbReference type="AlphaFoldDB" id="A0A1G4W163"/>
<dbReference type="PANTHER" id="PTHR43586">
    <property type="entry name" value="CYSTEINE DESULFURASE"/>
    <property type="match status" value="1"/>
</dbReference>
<dbReference type="PANTHER" id="PTHR43586:SF15">
    <property type="entry name" value="BLR3095 PROTEIN"/>
    <property type="match status" value="1"/>
</dbReference>